<accession>A0A6J5SWS9</accession>
<sequence length="109" mass="12356">MTSLDFIASLPHGESKAAALTVYNLMTPKWTEITDDPATLPEKGTTVAIREKNDSQLERVGWFDGLFPDTNGRSWYKSKLAYWEQHTQAIEPARPQVCFPPPTHWRPIG</sequence>
<organism evidence="2">
    <name type="scientific">uncultured Caudovirales phage</name>
    <dbReference type="NCBI Taxonomy" id="2100421"/>
    <lineage>
        <taxon>Viruses</taxon>
        <taxon>Duplodnaviria</taxon>
        <taxon>Heunggongvirae</taxon>
        <taxon>Uroviricota</taxon>
        <taxon>Caudoviricetes</taxon>
        <taxon>Peduoviridae</taxon>
        <taxon>Maltschvirus</taxon>
        <taxon>Maltschvirus maltsch</taxon>
    </lineage>
</organism>
<protein>
    <submittedName>
        <fullName evidence="2">Uncharacterized protein</fullName>
    </submittedName>
</protein>
<name>A0A6J5SWS9_9CAUD</name>
<evidence type="ECO:0000313" key="2">
    <source>
        <dbReference type="EMBL" id="CAB4219709.1"/>
    </source>
</evidence>
<dbReference type="EMBL" id="LR797485">
    <property type="protein sequence ID" value="CAB4219709.1"/>
    <property type="molecule type" value="Genomic_DNA"/>
</dbReference>
<dbReference type="EMBL" id="LR796967">
    <property type="protein sequence ID" value="CAB4178441.1"/>
    <property type="molecule type" value="Genomic_DNA"/>
</dbReference>
<proteinExistence type="predicted"/>
<reference evidence="2" key="1">
    <citation type="submission" date="2020-05" db="EMBL/GenBank/DDBJ databases">
        <authorList>
            <person name="Chiriac C."/>
            <person name="Salcher M."/>
            <person name="Ghai R."/>
            <person name="Kavagutti S V."/>
        </authorList>
    </citation>
    <scope>NUCLEOTIDE SEQUENCE</scope>
</reference>
<evidence type="ECO:0000313" key="1">
    <source>
        <dbReference type="EMBL" id="CAB4178441.1"/>
    </source>
</evidence>
<gene>
    <name evidence="1" type="ORF">UFOVP1021_6</name>
    <name evidence="2" type="ORF">UFOVP1622_27</name>
</gene>